<gene>
    <name evidence="5" type="ORF">GCM10009092_08090</name>
</gene>
<dbReference type="PANTHER" id="PTHR48094:SF11">
    <property type="entry name" value="GLUTATHIONE-INDEPENDENT GLYOXALASE HSP31-RELATED"/>
    <property type="match status" value="1"/>
</dbReference>
<dbReference type="Pfam" id="PF01965">
    <property type="entry name" value="DJ-1_PfpI"/>
    <property type="match status" value="1"/>
</dbReference>
<sequence>MKLLNYLTIIVGLLLSSTLYAKPRMLMVVSSYGETNTADEIIKPGFEFDELTKAYLVFSNNGLEVDIASPLGGYPVADKYDPEKPYNQAFSQDPVAISKLNNSLVLSQIKPADYQAVFVVGGKGPMFDLYQDKALQHIIGTIWENNGIVSAVCHGPAALVNVKLSDGSYLVSGKKVNGFTNQEEAAFGKKWKKDFSFLLEDKLRERGAQFESSALMLSHVATDTRLVTGQNPFSTVDTALAVLKAMGVEAKHRPSYKDDNSIKLVRDLLEGMPYSTAQLKENSAVQVELIGMYGYYLAQFGQDKNDKHNAIRIMELVNPIMQHPALVTQIAQMHQALGNDLAARQTLTTYLQAHPESENVQALLNELESKQVVR</sequence>
<dbReference type="Gene3D" id="3.40.50.880">
    <property type="match status" value="1"/>
</dbReference>
<dbReference type="Proteomes" id="UP001501757">
    <property type="component" value="Unassembled WGS sequence"/>
</dbReference>
<keyword evidence="1" id="KW-0346">Stress response</keyword>
<comment type="similarity">
    <text evidence="3">Belongs to the peptidase C56 family. HSP31-like subfamily.</text>
</comment>
<keyword evidence="6" id="KW-1185">Reference proteome</keyword>
<comment type="caution">
    <text evidence="5">The sequence shown here is derived from an EMBL/GenBank/DDBJ whole genome shotgun (WGS) entry which is preliminary data.</text>
</comment>
<feature type="domain" description="DJ-1/PfpI" evidence="4">
    <location>
        <begin position="42"/>
        <end position="244"/>
    </location>
</feature>
<proteinExistence type="inferred from homology"/>
<protein>
    <recommendedName>
        <fullName evidence="4">DJ-1/PfpI domain-containing protein</fullName>
    </recommendedName>
</protein>
<organism evidence="5 6">
    <name type="scientific">Bowmanella denitrificans</name>
    <dbReference type="NCBI Taxonomy" id="366582"/>
    <lineage>
        <taxon>Bacteria</taxon>
        <taxon>Pseudomonadati</taxon>
        <taxon>Pseudomonadota</taxon>
        <taxon>Gammaproteobacteria</taxon>
        <taxon>Alteromonadales</taxon>
        <taxon>Alteromonadaceae</taxon>
        <taxon>Bowmanella</taxon>
    </lineage>
</organism>
<dbReference type="PANTHER" id="PTHR48094">
    <property type="entry name" value="PROTEIN/NUCLEIC ACID DEGLYCASE DJ-1-RELATED"/>
    <property type="match status" value="1"/>
</dbReference>
<evidence type="ECO:0000313" key="5">
    <source>
        <dbReference type="EMBL" id="GAA0345992.1"/>
    </source>
</evidence>
<evidence type="ECO:0000256" key="3">
    <source>
        <dbReference type="ARBA" id="ARBA00038493"/>
    </source>
</evidence>
<evidence type="ECO:0000256" key="2">
    <source>
        <dbReference type="ARBA" id="ARBA00023239"/>
    </source>
</evidence>
<accession>A0ABP3GHW2</accession>
<dbReference type="RefSeq" id="WP_343842068.1">
    <property type="nucleotide sequence ID" value="NZ_BAAAEI010000006.1"/>
</dbReference>
<dbReference type="CDD" id="cd03141">
    <property type="entry name" value="GATase1_Hsp31_like"/>
    <property type="match status" value="1"/>
</dbReference>
<dbReference type="InterPro" id="IPR029062">
    <property type="entry name" value="Class_I_gatase-like"/>
</dbReference>
<dbReference type="EMBL" id="BAAAEI010000006">
    <property type="protein sequence ID" value="GAA0345992.1"/>
    <property type="molecule type" value="Genomic_DNA"/>
</dbReference>
<evidence type="ECO:0000256" key="1">
    <source>
        <dbReference type="ARBA" id="ARBA00023016"/>
    </source>
</evidence>
<evidence type="ECO:0000259" key="4">
    <source>
        <dbReference type="Pfam" id="PF01965"/>
    </source>
</evidence>
<name>A0ABP3GHW2_9ALTE</name>
<dbReference type="SUPFAM" id="SSF52317">
    <property type="entry name" value="Class I glutamine amidotransferase-like"/>
    <property type="match status" value="1"/>
</dbReference>
<keyword evidence="2" id="KW-0456">Lyase</keyword>
<dbReference type="InterPro" id="IPR002818">
    <property type="entry name" value="DJ-1/PfpI"/>
</dbReference>
<dbReference type="InterPro" id="IPR050325">
    <property type="entry name" value="Prot/Nucl_acid_deglycase"/>
</dbReference>
<reference evidence="6" key="1">
    <citation type="journal article" date="2019" name="Int. J. Syst. Evol. Microbiol.">
        <title>The Global Catalogue of Microorganisms (GCM) 10K type strain sequencing project: providing services to taxonomists for standard genome sequencing and annotation.</title>
        <authorList>
            <consortium name="The Broad Institute Genomics Platform"/>
            <consortium name="The Broad Institute Genome Sequencing Center for Infectious Disease"/>
            <person name="Wu L."/>
            <person name="Ma J."/>
        </authorList>
    </citation>
    <scope>NUCLEOTIDE SEQUENCE [LARGE SCALE GENOMIC DNA]</scope>
    <source>
        <strain evidence="6">JCM 13378</strain>
    </source>
</reference>
<evidence type="ECO:0000313" key="6">
    <source>
        <dbReference type="Proteomes" id="UP001501757"/>
    </source>
</evidence>